<proteinExistence type="predicted"/>
<evidence type="ECO:0000313" key="3">
    <source>
        <dbReference type="Proteomes" id="UP000005324"/>
    </source>
</evidence>
<feature type="non-terminal residue" evidence="2">
    <location>
        <position position="51"/>
    </location>
</feature>
<dbReference type="EMBL" id="ADVL01000518">
    <property type="protein sequence ID" value="EFH11084.1"/>
    <property type="molecule type" value="Genomic_DNA"/>
</dbReference>
<protein>
    <submittedName>
        <fullName evidence="2">Uncharacterized protein</fullName>
    </submittedName>
</protein>
<sequence>MGASWFTAPRSSRGCRIPGRRGRSAPAAPPTGRRAAGRGPRGSGPAPPRPG</sequence>
<organism evidence="2 3">
    <name type="scientific">Pseudoroseomonas cervicalis ATCC 49957</name>
    <dbReference type="NCBI Taxonomy" id="525371"/>
    <lineage>
        <taxon>Bacteria</taxon>
        <taxon>Pseudomonadati</taxon>
        <taxon>Pseudomonadota</taxon>
        <taxon>Alphaproteobacteria</taxon>
        <taxon>Acetobacterales</taxon>
        <taxon>Roseomonadaceae</taxon>
        <taxon>Roseomonas</taxon>
    </lineage>
</organism>
<comment type="caution">
    <text evidence="2">The sequence shown here is derived from an EMBL/GenBank/DDBJ whole genome shotgun (WGS) entry which is preliminary data.</text>
</comment>
<reference evidence="2 3" key="1">
    <citation type="submission" date="2010-04" db="EMBL/GenBank/DDBJ databases">
        <authorList>
            <person name="Qin X."/>
            <person name="Bachman B."/>
            <person name="Battles P."/>
            <person name="Bell A."/>
            <person name="Bess C."/>
            <person name="Bickham C."/>
            <person name="Chaboub L."/>
            <person name="Chen D."/>
            <person name="Coyle M."/>
            <person name="Deiros D.R."/>
            <person name="Dinh H."/>
            <person name="Forbes L."/>
            <person name="Fowler G."/>
            <person name="Francisco L."/>
            <person name="Fu Q."/>
            <person name="Gubbala S."/>
            <person name="Hale W."/>
            <person name="Han Y."/>
            <person name="Hemphill L."/>
            <person name="Highlander S.K."/>
            <person name="Hirani K."/>
            <person name="Hogues M."/>
            <person name="Jackson L."/>
            <person name="Jakkamsetti A."/>
            <person name="Javaid M."/>
            <person name="Jiang H."/>
            <person name="Korchina V."/>
            <person name="Kovar C."/>
            <person name="Lara F."/>
            <person name="Lee S."/>
            <person name="Mata R."/>
            <person name="Mathew T."/>
            <person name="Moen C."/>
            <person name="Morales K."/>
            <person name="Munidasa M."/>
            <person name="Nazareth L."/>
            <person name="Ngo R."/>
            <person name="Nguyen L."/>
            <person name="Okwuonu G."/>
            <person name="Ongeri F."/>
            <person name="Patil S."/>
            <person name="Petrosino J."/>
            <person name="Pham C."/>
            <person name="Pham P."/>
            <person name="Pu L.-L."/>
            <person name="Puazo M."/>
            <person name="Raj R."/>
            <person name="Reid J."/>
            <person name="Rouhana J."/>
            <person name="Saada N."/>
            <person name="Shang Y."/>
            <person name="Simmons D."/>
            <person name="Thornton R."/>
            <person name="Warren J."/>
            <person name="Weissenberger G."/>
            <person name="Zhang J."/>
            <person name="Zhang L."/>
            <person name="Zhou C."/>
            <person name="Zhu D."/>
            <person name="Muzny D."/>
            <person name="Worley K."/>
            <person name="Gibbs R."/>
        </authorList>
    </citation>
    <scope>NUCLEOTIDE SEQUENCE [LARGE SCALE GENOMIC DNA]</scope>
    <source>
        <strain evidence="2 3">ATCC 49957</strain>
    </source>
</reference>
<dbReference type="HOGENOM" id="CLU_3111333_0_0_5"/>
<evidence type="ECO:0000313" key="2">
    <source>
        <dbReference type="EMBL" id="EFH11084.1"/>
    </source>
</evidence>
<feature type="region of interest" description="Disordered" evidence="1">
    <location>
        <begin position="1"/>
        <end position="51"/>
    </location>
</feature>
<name>D5RNN6_9PROT</name>
<feature type="compositionally biased region" description="Low complexity" evidence="1">
    <location>
        <begin position="24"/>
        <end position="38"/>
    </location>
</feature>
<dbReference type="AlphaFoldDB" id="D5RNN6"/>
<dbReference type="Proteomes" id="UP000005324">
    <property type="component" value="Unassembled WGS sequence"/>
</dbReference>
<evidence type="ECO:0000256" key="1">
    <source>
        <dbReference type="SAM" id="MobiDB-lite"/>
    </source>
</evidence>
<gene>
    <name evidence="2" type="ORF">HMPREF0731_2697</name>
</gene>
<keyword evidence="3" id="KW-1185">Reference proteome</keyword>
<accession>D5RNN6</accession>